<sequence length="113" mass="12572">MNFAISWNAPFNPNISGSQAKELKNHIVGRVGYGTPFPDPPPPKKQGSMDTRRRMLRSQYGAFTGDSRGMPIESFFCTLPSFFRRFPSPQNSTFANPSLRNGVLMVRTYPAGA</sequence>
<evidence type="ECO:0000313" key="2">
    <source>
        <dbReference type="EMBL" id="CAD9011588.1"/>
    </source>
</evidence>
<accession>A0A7S1IG58</accession>
<reference evidence="2" key="1">
    <citation type="submission" date="2021-01" db="EMBL/GenBank/DDBJ databases">
        <authorList>
            <person name="Corre E."/>
            <person name="Pelletier E."/>
            <person name="Niang G."/>
            <person name="Scheremetjew M."/>
            <person name="Finn R."/>
            <person name="Kale V."/>
            <person name="Holt S."/>
            <person name="Cochrane G."/>
            <person name="Meng A."/>
            <person name="Brown T."/>
            <person name="Cohen L."/>
        </authorList>
    </citation>
    <scope>NUCLEOTIDE SEQUENCE</scope>
    <source>
        <strain evidence="2">NIES-381</strain>
    </source>
</reference>
<dbReference type="EMBL" id="HBGA01061215">
    <property type="protein sequence ID" value="CAD9011588.1"/>
    <property type="molecule type" value="Transcribed_RNA"/>
</dbReference>
<evidence type="ECO:0000256" key="1">
    <source>
        <dbReference type="SAM" id="MobiDB-lite"/>
    </source>
</evidence>
<dbReference type="AlphaFoldDB" id="A0A7S1IG58"/>
<gene>
    <name evidence="2" type="ORF">EGYM00392_LOCUS22689</name>
</gene>
<name>A0A7S1IG58_9EUGL</name>
<proteinExistence type="predicted"/>
<organism evidence="2">
    <name type="scientific">Eutreptiella gymnastica</name>
    <dbReference type="NCBI Taxonomy" id="73025"/>
    <lineage>
        <taxon>Eukaryota</taxon>
        <taxon>Discoba</taxon>
        <taxon>Euglenozoa</taxon>
        <taxon>Euglenida</taxon>
        <taxon>Spirocuta</taxon>
        <taxon>Euglenophyceae</taxon>
        <taxon>Eutreptiales</taxon>
        <taxon>Eutreptiaceae</taxon>
        <taxon>Eutreptiella</taxon>
    </lineage>
</organism>
<feature type="region of interest" description="Disordered" evidence="1">
    <location>
        <begin position="31"/>
        <end position="51"/>
    </location>
</feature>
<protein>
    <submittedName>
        <fullName evidence="2">Uncharacterized protein</fullName>
    </submittedName>
</protein>